<accession>A0A1I7TFP4</accession>
<reference evidence="2" key="1">
    <citation type="submission" date="2016-11" db="UniProtKB">
        <authorList>
            <consortium name="WormBaseParasite"/>
        </authorList>
    </citation>
    <scope>IDENTIFICATION</scope>
</reference>
<organism evidence="1 2">
    <name type="scientific">Caenorhabditis tropicalis</name>
    <dbReference type="NCBI Taxonomy" id="1561998"/>
    <lineage>
        <taxon>Eukaryota</taxon>
        <taxon>Metazoa</taxon>
        <taxon>Ecdysozoa</taxon>
        <taxon>Nematoda</taxon>
        <taxon>Chromadorea</taxon>
        <taxon>Rhabditida</taxon>
        <taxon>Rhabditina</taxon>
        <taxon>Rhabditomorpha</taxon>
        <taxon>Rhabditoidea</taxon>
        <taxon>Rhabditidae</taxon>
        <taxon>Peloderinae</taxon>
        <taxon>Caenorhabditis</taxon>
    </lineage>
</organism>
<keyword evidence="1" id="KW-1185">Reference proteome</keyword>
<proteinExistence type="predicted"/>
<protein>
    <submittedName>
        <fullName evidence="2">NR LBD domain-containing protein</fullName>
    </submittedName>
</protein>
<dbReference type="WBParaSite" id="Csp11.Scaffold602.g5482.t1">
    <property type="protein sequence ID" value="Csp11.Scaffold602.g5482.t1"/>
    <property type="gene ID" value="Csp11.Scaffold602.g5482"/>
</dbReference>
<evidence type="ECO:0000313" key="1">
    <source>
        <dbReference type="Proteomes" id="UP000095282"/>
    </source>
</evidence>
<dbReference type="Proteomes" id="UP000095282">
    <property type="component" value="Unplaced"/>
</dbReference>
<dbReference type="AlphaFoldDB" id="A0A1I7TFP4"/>
<name>A0A1I7TFP4_9PELO</name>
<sequence length="81" mass="9356">MSLSHEAQTRDTQNQRYLDSLTQLSREFSTVRYSFWSSEAMSGIQNQVSEYIGNINFQIHFCQVLSWGSNSTVLKSVRSML</sequence>
<evidence type="ECO:0000313" key="2">
    <source>
        <dbReference type="WBParaSite" id="Csp11.Scaffold602.g5482.t1"/>
    </source>
</evidence>